<evidence type="ECO:0000256" key="2">
    <source>
        <dbReference type="ARBA" id="ARBA00022801"/>
    </source>
</evidence>
<dbReference type="PANTHER" id="PTHR45626:SF38">
    <property type="entry name" value="DEAD-BOX PROTEIN"/>
    <property type="match status" value="1"/>
</dbReference>
<dbReference type="Proteomes" id="UP000693970">
    <property type="component" value="Unassembled WGS sequence"/>
</dbReference>
<dbReference type="GO" id="GO:0004386">
    <property type="term" value="F:helicase activity"/>
    <property type="evidence" value="ECO:0007669"/>
    <property type="project" value="UniProtKB-KW"/>
</dbReference>
<keyword evidence="1" id="KW-0547">Nucleotide-binding</keyword>
<accession>A0A9K3LZ82</accession>
<comment type="caution">
    <text evidence="7">The sequence shown here is derived from an EMBL/GenBank/DDBJ whole genome shotgun (WGS) entry which is preliminary data.</text>
</comment>
<dbReference type="InterPro" id="IPR001650">
    <property type="entry name" value="Helicase_C-like"/>
</dbReference>
<reference evidence="7" key="2">
    <citation type="submission" date="2021-04" db="EMBL/GenBank/DDBJ databases">
        <authorList>
            <person name="Podell S."/>
        </authorList>
    </citation>
    <scope>NUCLEOTIDE SEQUENCE</scope>
    <source>
        <strain evidence="7">Hildebrandi</strain>
    </source>
</reference>
<dbReference type="CDD" id="cd18008">
    <property type="entry name" value="DEXDc_SHPRH-like"/>
    <property type="match status" value="1"/>
</dbReference>
<dbReference type="SMART" id="SM00490">
    <property type="entry name" value="HELICc"/>
    <property type="match status" value="1"/>
</dbReference>
<dbReference type="OrthoDB" id="204028at2759"/>
<keyword evidence="3" id="KW-0067">ATP-binding</keyword>
<dbReference type="InterPro" id="IPR050628">
    <property type="entry name" value="SNF2_RAD54_helicase_TF"/>
</dbReference>
<keyword evidence="8" id="KW-1185">Reference proteome</keyword>
<dbReference type="InterPro" id="IPR014001">
    <property type="entry name" value="Helicase_ATP-bd"/>
</dbReference>
<evidence type="ECO:0000259" key="5">
    <source>
        <dbReference type="PROSITE" id="PS51192"/>
    </source>
</evidence>
<dbReference type="GO" id="GO:0005524">
    <property type="term" value="F:ATP binding"/>
    <property type="evidence" value="ECO:0007669"/>
    <property type="project" value="UniProtKB-KW"/>
</dbReference>
<name>A0A9K3LZ82_9STRA</name>
<dbReference type="Pfam" id="PF00176">
    <property type="entry name" value="SNF2-rel_dom"/>
    <property type="match status" value="1"/>
</dbReference>
<proteinExistence type="predicted"/>
<dbReference type="InterPro" id="IPR000330">
    <property type="entry name" value="SNF2_N"/>
</dbReference>
<protein>
    <submittedName>
        <fullName evidence="7">Superfamily II DNA/RNA helicase</fullName>
    </submittedName>
</protein>
<dbReference type="GO" id="GO:0006281">
    <property type="term" value="P:DNA repair"/>
    <property type="evidence" value="ECO:0007669"/>
    <property type="project" value="TreeGrafter"/>
</dbReference>
<feature type="region of interest" description="Disordered" evidence="4">
    <location>
        <begin position="1154"/>
        <end position="1182"/>
    </location>
</feature>
<dbReference type="PANTHER" id="PTHR45626">
    <property type="entry name" value="TRANSCRIPTION TERMINATION FACTOR 2-RELATED"/>
    <property type="match status" value="1"/>
</dbReference>
<evidence type="ECO:0000313" key="7">
    <source>
        <dbReference type="EMBL" id="KAG7370922.1"/>
    </source>
</evidence>
<dbReference type="CDD" id="cd18793">
    <property type="entry name" value="SF2_C_SNF"/>
    <property type="match status" value="1"/>
</dbReference>
<dbReference type="SMART" id="SM00487">
    <property type="entry name" value="DEXDc"/>
    <property type="match status" value="1"/>
</dbReference>
<feature type="compositionally biased region" description="Basic and acidic residues" evidence="4">
    <location>
        <begin position="76"/>
        <end position="91"/>
    </location>
</feature>
<reference evidence="7" key="1">
    <citation type="journal article" date="2021" name="Sci. Rep.">
        <title>Diploid genomic architecture of Nitzschia inconspicua, an elite biomass production diatom.</title>
        <authorList>
            <person name="Oliver A."/>
            <person name="Podell S."/>
            <person name="Pinowska A."/>
            <person name="Traller J.C."/>
            <person name="Smith S.R."/>
            <person name="McClure R."/>
            <person name="Beliaev A."/>
            <person name="Bohutskyi P."/>
            <person name="Hill E.A."/>
            <person name="Rabines A."/>
            <person name="Zheng H."/>
            <person name="Allen L.Z."/>
            <person name="Kuo A."/>
            <person name="Grigoriev I.V."/>
            <person name="Allen A.E."/>
            <person name="Hazlebeck D."/>
            <person name="Allen E.E."/>
        </authorList>
    </citation>
    <scope>NUCLEOTIDE SEQUENCE</scope>
    <source>
        <strain evidence="7">Hildebrandi</strain>
    </source>
</reference>
<gene>
    <name evidence="7" type="ORF">IV203_019492</name>
</gene>
<sequence length="1441" mass="162169">MAPSPQGVIDLTGSDGEYDDKDQRRHHVAELQRFLSSSKKKKRTLDDDDDDHSVIVIDSDNDDEDAASVQKKPKVQHPDGDKTKPRIKQEGQKMAAAAAKTTSIVEDGLEVVENAGPKIVSSSPVDSNANTDDDVVLEGVANEVRLPHLRQDCTKYPFVAQILHYGFTKNFHLSEVNITTNSKHCELCYCYVCDCPVKECQKWERHDNDCKMKNNHCCATNSISLWQQLRKDEKKVKTPAAASLVTASSAIGSRTISHSDVPDGKHLPRDCSRPLSNMWSYKPCDDCWCFVCDDEFFSCENPYEHRVATLTSSHWQAERAKRKLSTYGKTGPFPPDTADASQDKALLQCRHCSWFSRRVTHEFHYASSGDWSNDWCSVCGRVALKETLGKRQSVPPQEKHLKDMYCFGEKEFSFRIHAHDPRLSPKYQKNWEQNNWHYDEADRDEEVFEHRIGKSPHLINFSKMISCSSVENIPKVVSESSESRISPDDTDAIIIDDPEIVNFLQVLGQWPHECCVVSASWDKTLRSGSLKVQLFLSKGFFLGNTRESTFTDKQEIIAVILAIWFGVRFDTSTLSRGLNPSFDHEMGVTSFVPKHALPFGAEEKDQYVTPKSVFPAVRQLLESEAEKLEEAKARYESTLSLSPSGRNGGGVSSTENSFESLLHSFFQEKFPYIISKRRCDTQQLLAGICKGQTRRVYPRYQFSAFDDSSVLDALVGFKDAVCAQELLGDDARNHTLGQIGFTTRGIMSSLENLGHDSELFVEGLNVELLDFQKQALKWALEREQVSGGIQSFYWAMLPKREQRQDDLYFSPILSQFRKDKPAIARGGILAAEMGLGKTIISLSLILKNAAPVLPASGSPIASLQVASGAPASAEGWDKSLYGKTCEENAKRGSILSRGTLVICPVSLVGQWIEEAKSRLKNPGLVYPYHGQSRKRDANQLAMAEIVVTTYQVLASDATYHKQKGGEGYCAPLEQIRWWRIIADEGHSLREGNTQRNHAVQSLVADNKWIVTGTPMSTDPLQMKNLFKFIGIEESEKMFSLISRGRSSSRGGRWKNNESYDASLLMSLLRPIVLRYSQNQSYRGTGTTLMSLPPMKKRTIEVDFSSAEKSEFKKLEQTAQDFYLNFRRGHLKDMSSHFLKVSAKLLPLRVASAGGKYPVSESSSVPENQDGEDENDEERSKLRTRTPVKYSDFIFISKAEVLISELKKIRDNEPDSKSLVFSHFASTLEYLQELLPENGFSFRTLKGNMSMKQRAKALHDFQNDPPTTVFLLSMRAGAVGINLTQANRVFLMEPGFNPALEAQAIGRVHRLGQKRNVEICRLVIKNSFESRMVNFLKKKYKLKFDEDSSEEMETASEESDDVDLGDDPQNDSAKKGALDAAEVLVGNLQNERAQVVTEEFDELFGVQEMVGKYEQESRFDMEQDYAWDTDDFSPDDAVSGFI</sequence>
<dbReference type="GO" id="GO:0016787">
    <property type="term" value="F:hydrolase activity"/>
    <property type="evidence" value="ECO:0007669"/>
    <property type="project" value="UniProtKB-KW"/>
</dbReference>
<evidence type="ECO:0000256" key="4">
    <source>
        <dbReference type="SAM" id="MobiDB-lite"/>
    </source>
</evidence>
<feature type="region of interest" description="Disordered" evidence="4">
    <location>
        <begin position="1"/>
        <end position="93"/>
    </location>
</feature>
<dbReference type="Pfam" id="PF00271">
    <property type="entry name" value="Helicase_C"/>
    <property type="match status" value="1"/>
</dbReference>
<evidence type="ECO:0000256" key="1">
    <source>
        <dbReference type="ARBA" id="ARBA00022741"/>
    </source>
</evidence>
<dbReference type="GO" id="GO:0008094">
    <property type="term" value="F:ATP-dependent activity, acting on DNA"/>
    <property type="evidence" value="ECO:0007669"/>
    <property type="project" value="TreeGrafter"/>
</dbReference>
<dbReference type="GO" id="GO:0005634">
    <property type="term" value="C:nucleus"/>
    <property type="evidence" value="ECO:0007669"/>
    <property type="project" value="TreeGrafter"/>
</dbReference>
<dbReference type="PROSITE" id="PS51192">
    <property type="entry name" value="HELICASE_ATP_BIND_1"/>
    <property type="match status" value="1"/>
</dbReference>
<feature type="region of interest" description="Disordered" evidence="4">
    <location>
        <begin position="1346"/>
        <end position="1375"/>
    </location>
</feature>
<feature type="compositionally biased region" description="Acidic residues" evidence="4">
    <location>
        <begin position="1346"/>
        <end position="1368"/>
    </location>
</feature>
<dbReference type="EMBL" id="JAGRRH010000004">
    <property type="protein sequence ID" value="KAG7370922.1"/>
    <property type="molecule type" value="Genomic_DNA"/>
</dbReference>
<feature type="domain" description="Helicase C-terminal" evidence="6">
    <location>
        <begin position="1200"/>
        <end position="1355"/>
    </location>
</feature>
<organism evidence="7 8">
    <name type="scientific">Nitzschia inconspicua</name>
    <dbReference type="NCBI Taxonomy" id="303405"/>
    <lineage>
        <taxon>Eukaryota</taxon>
        <taxon>Sar</taxon>
        <taxon>Stramenopiles</taxon>
        <taxon>Ochrophyta</taxon>
        <taxon>Bacillariophyta</taxon>
        <taxon>Bacillariophyceae</taxon>
        <taxon>Bacillariophycidae</taxon>
        <taxon>Bacillariales</taxon>
        <taxon>Bacillariaceae</taxon>
        <taxon>Nitzschia</taxon>
    </lineage>
</organism>
<dbReference type="InterPro" id="IPR049730">
    <property type="entry name" value="SNF2/RAD54-like_C"/>
</dbReference>
<feature type="domain" description="Helicase ATP-binding" evidence="5">
    <location>
        <begin position="818"/>
        <end position="1032"/>
    </location>
</feature>
<evidence type="ECO:0000313" key="8">
    <source>
        <dbReference type="Proteomes" id="UP000693970"/>
    </source>
</evidence>
<evidence type="ECO:0000259" key="6">
    <source>
        <dbReference type="PROSITE" id="PS51194"/>
    </source>
</evidence>
<keyword evidence="7" id="KW-0347">Helicase</keyword>
<keyword evidence="2" id="KW-0378">Hydrolase</keyword>
<evidence type="ECO:0000256" key="3">
    <source>
        <dbReference type="ARBA" id="ARBA00022840"/>
    </source>
</evidence>
<dbReference type="PROSITE" id="PS51194">
    <property type="entry name" value="HELICASE_CTER"/>
    <property type="match status" value="1"/>
</dbReference>